<dbReference type="Proteomes" id="UP000076858">
    <property type="component" value="Unassembled WGS sequence"/>
</dbReference>
<name>A0A164KEE0_9CRUS</name>
<accession>A0A164KEE0</accession>
<dbReference type="OrthoDB" id="6359827at2759"/>
<protein>
    <submittedName>
        <fullName evidence="1">Uncharacterized protein</fullName>
    </submittedName>
</protein>
<reference evidence="1 2" key="1">
    <citation type="submission" date="2016-03" db="EMBL/GenBank/DDBJ databases">
        <title>EvidentialGene: Evidence-directed Construction of Genes on Genomes.</title>
        <authorList>
            <person name="Gilbert D.G."/>
            <person name="Choi J.-H."/>
            <person name="Mockaitis K."/>
            <person name="Colbourne J."/>
            <person name="Pfrender M."/>
        </authorList>
    </citation>
    <scope>NUCLEOTIDE SEQUENCE [LARGE SCALE GENOMIC DNA]</scope>
    <source>
        <strain evidence="1 2">Xinb3</strain>
        <tissue evidence="1">Complete organism</tissue>
    </source>
</reference>
<comment type="caution">
    <text evidence="1">The sequence shown here is derived from an EMBL/GenBank/DDBJ whole genome shotgun (WGS) entry which is preliminary data.</text>
</comment>
<evidence type="ECO:0000313" key="2">
    <source>
        <dbReference type="Proteomes" id="UP000076858"/>
    </source>
</evidence>
<gene>
    <name evidence="1" type="ORF">APZ42_034053</name>
</gene>
<keyword evidence="2" id="KW-1185">Reference proteome</keyword>
<sequence>MEHVNNGSFVSTSNETSTTTDVGNSTDTPFDQTSGSPAHDDTVSVVLIPLVIIGLLLALAAIIFIVIRRRTTKQARRQFAPVYYSVEHEESGNEWESQLMDEELARHANIVKPNRGNQARLQFEKGGTK</sequence>
<organism evidence="1 2">
    <name type="scientific">Daphnia magna</name>
    <dbReference type="NCBI Taxonomy" id="35525"/>
    <lineage>
        <taxon>Eukaryota</taxon>
        <taxon>Metazoa</taxon>
        <taxon>Ecdysozoa</taxon>
        <taxon>Arthropoda</taxon>
        <taxon>Crustacea</taxon>
        <taxon>Branchiopoda</taxon>
        <taxon>Diplostraca</taxon>
        <taxon>Cladocera</taxon>
        <taxon>Anomopoda</taxon>
        <taxon>Daphniidae</taxon>
        <taxon>Daphnia</taxon>
    </lineage>
</organism>
<evidence type="ECO:0000313" key="1">
    <source>
        <dbReference type="EMBL" id="KZS03191.1"/>
    </source>
</evidence>
<proteinExistence type="predicted"/>
<dbReference type="EMBL" id="LRGB01003325">
    <property type="protein sequence ID" value="KZS03191.1"/>
    <property type="molecule type" value="Genomic_DNA"/>
</dbReference>
<dbReference type="AlphaFoldDB" id="A0A164KEE0"/>